<reference evidence="1" key="2">
    <citation type="journal article" date="2015" name="Fish Shellfish Immunol.">
        <title>Early steps in the European eel (Anguilla anguilla)-Vibrio vulnificus interaction in the gills: Role of the RtxA13 toxin.</title>
        <authorList>
            <person name="Callol A."/>
            <person name="Pajuelo D."/>
            <person name="Ebbesson L."/>
            <person name="Teles M."/>
            <person name="MacKenzie S."/>
            <person name="Amaro C."/>
        </authorList>
    </citation>
    <scope>NUCLEOTIDE SEQUENCE</scope>
</reference>
<organism evidence="1">
    <name type="scientific">Anguilla anguilla</name>
    <name type="common">European freshwater eel</name>
    <name type="synonym">Muraena anguilla</name>
    <dbReference type="NCBI Taxonomy" id="7936"/>
    <lineage>
        <taxon>Eukaryota</taxon>
        <taxon>Metazoa</taxon>
        <taxon>Chordata</taxon>
        <taxon>Craniata</taxon>
        <taxon>Vertebrata</taxon>
        <taxon>Euteleostomi</taxon>
        <taxon>Actinopterygii</taxon>
        <taxon>Neopterygii</taxon>
        <taxon>Teleostei</taxon>
        <taxon>Anguilliformes</taxon>
        <taxon>Anguillidae</taxon>
        <taxon>Anguilla</taxon>
    </lineage>
</organism>
<sequence>MTTAVTACKCEPDSHVSHSSEYTVQIFQ</sequence>
<name>A0A0E9S0F2_ANGAN</name>
<accession>A0A0E9S0F2</accession>
<reference evidence="1" key="1">
    <citation type="submission" date="2014-11" db="EMBL/GenBank/DDBJ databases">
        <authorList>
            <person name="Amaro Gonzalez C."/>
        </authorList>
    </citation>
    <scope>NUCLEOTIDE SEQUENCE</scope>
</reference>
<protein>
    <submittedName>
        <fullName evidence="1">Uncharacterized protein</fullName>
    </submittedName>
</protein>
<proteinExistence type="predicted"/>
<evidence type="ECO:0000313" key="1">
    <source>
        <dbReference type="EMBL" id="JAH33998.1"/>
    </source>
</evidence>
<dbReference type="AlphaFoldDB" id="A0A0E9S0F2"/>
<dbReference type="EMBL" id="GBXM01074579">
    <property type="protein sequence ID" value="JAH33998.1"/>
    <property type="molecule type" value="Transcribed_RNA"/>
</dbReference>